<dbReference type="Pfam" id="PF00561">
    <property type="entry name" value="Abhydrolase_1"/>
    <property type="match status" value="1"/>
</dbReference>
<dbReference type="GO" id="GO:0016787">
    <property type="term" value="F:hydrolase activity"/>
    <property type="evidence" value="ECO:0007669"/>
    <property type="project" value="UniProtKB-KW"/>
</dbReference>
<proteinExistence type="predicted"/>
<evidence type="ECO:0000259" key="2">
    <source>
        <dbReference type="Pfam" id="PF00561"/>
    </source>
</evidence>
<reference evidence="3 4" key="1">
    <citation type="submission" date="2016-10" db="EMBL/GenBank/DDBJ databases">
        <authorList>
            <person name="de Groot N.N."/>
        </authorList>
    </citation>
    <scope>NUCLEOTIDE SEQUENCE [LARGE SCALE GENOMIC DNA]</scope>
    <source>
        <strain evidence="3 4">DSM 8512</strain>
    </source>
</reference>
<name>A0A1H8DZG3_9RHOB</name>
<evidence type="ECO:0000313" key="3">
    <source>
        <dbReference type="EMBL" id="SEN12662.1"/>
    </source>
</evidence>
<evidence type="ECO:0000313" key="4">
    <source>
        <dbReference type="Proteomes" id="UP000199054"/>
    </source>
</evidence>
<dbReference type="SUPFAM" id="SSF53474">
    <property type="entry name" value="alpha/beta-Hydrolases"/>
    <property type="match status" value="1"/>
</dbReference>
<keyword evidence="4" id="KW-1185">Reference proteome</keyword>
<protein>
    <submittedName>
        <fullName evidence="3">Pimeloyl-ACP methyl ester carboxylesterase</fullName>
    </submittedName>
</protein>
<accession>A0A1H8DZG3</accession>
<dbReference type="EMBL" id="FODE01000001">
    <property type="protein sequence ID" value="SEN12662.1"/>
    <property type="molecule type" value="Genomic_DNA"/>
</dbReference>
<dbReference type="PRINTS" id="PR00412">
    <property type="entry name" value="EPOXHYDRLASE"/>
</dbReference>
<dbReference type="InterPro" id="IPR000073">
    <property type="entry name" value="AB_hydrolase_1"/>
</dbReference>
<evidence type="ECO:0000256" key="1">
    <source>
        <dbReference type="ARBA" id="ARBA00022801"/>
    </source>
</evidence>
<dbReference type="STRING" id="34002.SAMN04489859_1001113"/>
<gene>
    <name evidence="3" type="ORF">SAMN04489859_1001113</name>
</gene>
<dbReference type="RefSeq" id="WP_090610227.1">
    <property type="nucleotide sequence ID" value="NZ_CP067124.1"/>
</dbReference>
<dbReference type="PANTHER" id="PTHR46118:SF4">
    <property type="entry name" value="PROTEIN ABHD11"/>
    <property type="match status" value="1"/>
</dbReference>
<feature type="domain" description="AB hydrolase-1" evidence="2">
    <location>
        <begin position="14"/>
        <end position="241"/>
    </location>
</feature>
<organism evidence="3 4">
    <name type="scientific">Paracoccus alcaliphilus</name>
    <dbReference type="NCBI Taxonomy" id="34002"/>
    <lineage>
        <taxon>Bacteria</taxon>
        <taxon>Pseudomonadati</taxon>
        <taxon>Pseudomonadota</taxon>
        <taxon>Alphaproteobacteria</taxon>
        <taxon>Rhodobacterales</taxon>
        <taxon>Paracoccaceae</taxon>
        <taxon>Paracoccus</taxon>
    </lineage>
</organism>
<dbReference type="AlphaFoldDB" id="A0A1H8DZG3"/>
<dbReference type="PRINTS" id="PR00111">
    <property type="entry name" value="ABHYDROLASE"/>
</dbReference>
<dbReference type="PANTHER" id="PTHR46118">
    <property type="entry name" value="PROTEIN ABHD11"/>
    <property type="match status" value="1"/>
</dbReference>
<dbReference type="InterPro" id="IPR000639">
    <property type="entry name" value="Epox_hydrolase-like"/>
</dbReference>
<dbReference type="OrthoDB" id="9808398at2"/>
<dbReference type="Proteomes" id="UP000199054">
    <property type="component" value="Unassembled WGS sequence"/>
</dbReference>
<dbReference type="Gene3D" id="3.40.50.1820">
    <property type="entry name" value="alpha/beta hydrolase"/>
    <property type="match status" value="1"/>
</dbReference>
<dbReference type="InterPro" id="IPR029058">
    <property type="entry name" value="AB_hydrolase_fold"/>
</dbReference>
<sequence>MLNQIISGPEGGVPVLIVHGLYGQGRNLGAIARRLAESRRVILVDQRNHGDSPRSERHDYDSMAGDLVEVIEAHGGKVDLAGHSMGGKAAMVLALTRPELLRKLVVMDIAPVVYQHDQTQYAAAMQAIDLNGIDRRSEADLRLAEQLDDSRLRAFFLQSLDIKTDPARWKLNLPVLAREMSGIVGWPAGLPRGSFGGPALFISGAQSDYVTRQGEVEIRAYFPQARLVTLKDAGHWLHADQPEALSETLAVFLGEG</sequence>
<keyword evidence="1" id="KW-0378">Hydrolase</keyword>